<dbReference type="OMA" id="WYFPSIG"/>
<sequence length="294" mass="31850">MSPASVEVYHRSDDAELYRENASFVYSDDNTAPVLQLLGAEPGDAILDVGCGSGELTVKVATLASKTGTVLGVDASEDMISKARGHEPSSNFSFEVVDCHELQAWLEEHGKQATFDKVFSSAALHWMNRSPSRVATGMRSAIKKGGVLALEMGGAGNVSAVRSLLRRHLAQRGVDPSKVDPWYFPTVKEYTAVLESAGFQVEHAALVVRPTPLPERSGIRGWLRTFAGPFLNALKSDVEREQVVAAVEKELVDAATSEASDKGGEENFESTWFDASSGQWTAPYVRLRVRAIAH</sequence>
<dbReference type="RefSeq" id="XP_013245449.1">
    <property type="nucleotide sequence ID" value="XM_013389995.1"/>
</dbReference>
<proteinExistence type="predicted"/>
<reference evidence="2 3" key="1">
    <citation type="submission" date="2014-05" db="EMBL/GenBank/DDBJ databases">
        <title>Draft genome sequence of a rare smut relative, Tilletiaria anomala UBC 951.</title>
        <authorList>
            <consortium name="DOE Joint Genome Institute"/>
            <person name="Toome M."/>
            <person name="Kuo A."/>
            <person name="Henrissat B."/>
            <person name="Lipzen A."/>
            <person name="Tritt A."/>
            <person name="Yoshinaga Y."/>
            <person name="Zane M."/>
            <person name="Barry K."/>
            <person name="Grigoriev I.V."/>
            <person name="Spatafora J.W."/>
            <person name="Aimea M.C."/>
        </authorList>
    </citation>
    <scope>NUCLEOTIDE SEQUENCE [LARGE SCALE GENOMIC DNA]</scope>
    <source>
        <strain evidence="2 3">UBC 951</strain>
    </source>
</reference>
<protein>
    <submittedName>
        <fullName evidence="2">S-adenosyl-L-methionine-dependent methyltransferase</fullName>
    </submittedName>
</protein>
<dbReference type="EMBL" id="JMSN01000008">
    <property type="protein sequence ID" value="KDN52610.1"/>
    <property type="molecule type" value="Genomic_DNA"/>
</dbReference>
<dbReference type="AlphaFoldDB" id="A0A066WPQ8"/>
<dbReference type="HOGENOM" id="CLU_037990_5_3_1"/>
<keyword evidence="2" id="KW-0808">Transferase</keyword>
<dbReference type="PANTHER" id="PTHR43861">
    <property type="entry name" value="TRANS-ACONITATE 2-METHYLTRANSFERASE-RELATED"/>
    <property type="match status" value="1"/>
</dbReference>
<gene>
    <name evidence="2" type="ORF">K437DRAFT_289868</name>
</gene>
<dbReference type="Proteomes" id="UP000027361">
    <property type="component" value="Unassembled WGS sequence"/>
</dbReference>
<keyword evidence="3" id="KW-1185">Reference proteome</keyword>
<evidence type="ECO:0000313" key="3">
    <source>
        <dbReference type="Proteomes" id="UP000027361"/>
    </source>
</evidence>
<name>A0A066WPQ8_TILAU</name>
<evidence type="ECO:0000313" key="2">
    <source>
        <dbReference type="EMBL" id="KDN52610.1"/>
    </source>
</evidence>
<dbReference type="InterPro" id="IPR029063">
    <property type="entry name" value="SAM-dependent_MTases_sf"/>
</dbReference>
<keyword evidence="2" id="KW-0489">Methyltransferase</keyword>
<dbReference type="Pfam" id="PF13847">
    <property type="entry name" value="Methyltransf_31"/>
    <property type="match status" value="1"/>
</dbReference>
<dbReference type="OrthoDB" id="10017101at2759"/>
<dbReference type="InParanoid" id="A0A066WPQ8"/>
<evidence type="ECO:0000259" key="1">
    <source>
        <dbReference type="Pfam" id="PF13847"/>
    </source>
</evidence>
<dbReference type="InterPro" id="IPR025714">
    <property type="entry name" value="Methyltranfer_dom"/>
</dbReference>
<feature type="domain" description="Methyltransferase" evidence="1">
    <location>
        <begin position="42"/>
        <end position="151"/>
    </location>
</feature>
<accession>A0A066WPQ8</accession>
<dbReference type="GeneID" id="25267002"/>
<dbReference type="STRING" id="1037660.A0A066WPQ8"/>
<dbReference type="CDD" id="cd02440">
    <property type="entry name" value="AdoMet_MTases"/>
    <property type="match status" value="1"/>
</dbReference>
<dbReference type="SUPFAM" id="SSF53335">
    <property type="entry name" value="S-adenosyl-L-methionine-dependent methyltransferases"/>
    <property type="match status" value="1"/>
</dbReference>
<dbReference type="PANTHER" id="PTHR43861:SF1">
    <property type="entry name" value="TRANS-ACONITATE 2-METHYLTRANSFERASE"/>
    <property type="match status" value="1"/>
</dbReference>
<dbReference type="GO" id="GO:0032259">
    <property type="term" value="P:methylation"/>
    <property type="evidence" value="ECO:0007669"/>
    <property type="project" value="UniProtKB-KW"/>
</dbReference>
<comment type="caution">
    <text evidence="2">The sequence shown here is derived from an EMBL/GenBank/DDBJ whole genome shotgun (WGS) entry which is preliminary data.</text>
</comment>
<organism evidence="2 3">
    <name type="scientific">Tilletiaria anomala (strain ATCC 24038 / CBS 436.72 / UBC 951)</name>
    <dbReference type="NCBI Taxonomy" id="1037660"/>
    <lineage>
        <taxon>Eukaryota</taxon>
        <taxon>Fungi</taxon>
        <taxon>Dikarya</taxon>
        <taxon>Basidiomycota</taxon>
        <taxon>Ustilaginomycotina</taxon>
        <taxon>Exobasidiomycetes</taxon>
        <taxon>Georgefischeriales</taxon>
        <taxon>Tilletiariaceae</taxon>
        <taxon>Tilletiaria</taxon>
    </lineage>
</organism>
<dbReference type="GO" id="GO:0008168">
    <property type="term" value="F:methyltransferase activity"/>
    <property type="evidence" value="ECO:0007669"/>
    <property type="project" value="UniProtKB-KW"/>
</dbReference>
<dbReference type="Gene3D" id="3.40.50.150">
    <property type="entry name" value="Vaccinia Virus protein VP39"/>
    <property type="match status" value="1"/>
</dbReference>